<dbReference type="AlphaFoldDB" id="D2VW43"/>
<dbReference type="InParanoid" id="D2VW43"/>
<gene>
    <name evidence="1" type="ORF">NAEGRDRAFT_52722</name>
</gene>
<keyword evidence="2" id="KW-1185">Reference proteome</keyword>
<protein>
    <submittedName>
        <fullName evidence="1">Predicted protein</fullName>
    </submittedName>
</protein>
<name>D2VW43_NAEGR</name>
<dbReference type="KEGG" id="ngr:NAEGRDRAFT_52722"/>
<organism evidence="2">
    <name type="scientific">Naegleria gruberi</name>
    <name type="common">Amoeba</name>
    <dbReference type="NCBI Taxonomy" id="5762"/>
    <lineage>
        <taxon>Eukaryota</taxon>
        <taxon>Discoba</taxon>
        <taxon>Heterolobosea</taxon>
        <taxon>Tetramitia</taxon>
        <taxon>Eutetramitia</taxon>
        <taxon>Vahlkampfiidae</taxon>
        <taxon>Naegleria</taxon>
    </lineage>
</organism>
<dbReference type="GeneID" id="8850805"/>
<dbReference type="Proteomes" id="UP000006671">
    <property type="component" value="Unassembled WGS sequence"/>
</dbReference>
<dbReference type="VEuPathDB" id="AmoebaDB:NAEGRDRAFT_52722"/>
<evidence type="ECO:0000313" key="2">
    <source>
        <dbReference type="Proteomes" id="UP000006671"/>
    </source>
</evidence>
<evidence type="ECO:0000313" key="1">
    <source>
        <dbReference type="EMBL" id="EFC38951.1"/>
    </source>
</evidence>
<sequence>MQYHSTRLGTASINLLTEAIDETIKTGVEVMIFSSSYESPVSCRCTLRCGTTLYLNNIRVYNDFAVSIQLEACIDIGTISKIGVWIGHKDSATISNGSYVELISDWVTLNGESEKKAYNYPGLFLGLYSNSNKFHRKLQAVRSDHCNLPLTHTRYYANMVTGHAKEKCPVFGRFTVDLSKPFSLRSLAFIYYRDTNLIPSLQNFESNAPVVSVNTVDGFTYHGKFQPLGEEGGCLSDFGINSSLMWKHHPFGLKNSRSKNEVTNQFIDIKGECFLSLGVSVSLSTLPNTNTNPSNILQNTYNKNQCSQPTFFQITGDQNVELHQKTDKDFETFFTKFKDLVCDCANDLVDKYTGEFSECVRNYGKLYQHYAGVNIQLLVESVINNIQSGLNMNDAGAHIELVKQLVADFLGHMYNHYCAFITNINNNQNALPPKVNQLRMNYYAKTQKIADSIASFHQDLDKISRRIDAYKEWRQTMME</sequence>
<proteinExistence type="predicted"/>
<reference evidence="1 2" key="1">
    <citation type="journal article" date="2010" name="Cell">
        <title>The genome of Naegleria gruberi illuminates early eukaryotic versatility.</title>
        <authorList>
            <person name="Fritz-Laylin L.K."/>
            <person name="Prochnik S.E."/>
            <person name="Ginger M.L."/>
            <person name="Dacks J.B."/>
            <person name="Carpenter M.L."/>
            <person name="Field M.C."/>
            <person name="Kuo A."/>
            <person name="Paredez A."/>
            <person name="Chapman J."/>
            <person name="Pham J."/>
            <person name="Shu S."/>
            <person name="Neupane R."/>
            <person name="Cipriano M."/>
            <person name="Mancuso J."/>
            <person name="Tu H."/>
            <person name="Salamov A."/>
            <person name="Lindquist E."/>
            <person name="Shapiro H."/>
            <person name="Lucas S."/>
            <person name="Grigoriev I.V."/>
            <person name="Cande W.Z."/>
            <person name="Fulton C."/>
            <person name="Rokhsar D.S."/>
            <person name="Dawson S.C."/>
        </authorList>
    </citation>
    <scope>NUCLEOTIDE SEQUENCE [LARGE SCALE GENOMIC DNA]</scope>
    <source>
        <strain evidence="1 2">NEG-M</strain>
    </source>
</reference>
<dbReference type="EMBL" id="GG738903">
    <property type="protein sequence ID" value="EFC38951.1"/>
    <property type="molecule type" value="Genomic_DNA"/>
</dbReference>
<dbReference type="RefSeq" id="XP_002671695.1">
    <property type="nucleotide sequence ID" value="XM_002671649.1"/>
</dbReference>
<accession>D2VW43</accession>